<sequence>MLGSSYQFFQRIINRLRILKGRYAVGRQGPSLANDPRSETAPGAVDRPLPGGGPEIPQAGIAGTMQPGVLKGPVTTSRPTTALRTAATASASNAIVVENQKLGNPESEWGIVGAGSSNIEGFATEISINRGQRVDFKINTDSTNYRIDIYRLGYYGGMGARKVDTIPHTGLQVQPTPLPDGATGATDAGNWAVSAFWNIPADATSGIYIAKLVRQDGVTGTNHVPFVVRDDSSTSDIIFQTSDMTWHAYNPWGGANFYGGNGPGTGPLGNGRAYAVSYNRPITTRGGGLASGPQDFIFGVEYPALLWLEKNGYDVSYMAGVDTHRFGSLLTNHKMFLSVGHDEYWTGPQRANVEAARDAGVHLSFWSGNEIYWRTRWAPSFSADGTPYRTLVCYKETWANGDIDPSNEWTGTFRDPRFVSPTAQGGGQPENALTGTIFQVDSYRRDSITVGSEFADLRFWRNTSIANLQPGETATLPAGYLGYEWDESPDNGFRPAGLIMLSSTTLAVTQYLLDYGNTVGNGVATHNLTLYRAPSGALVFGAGTVYWAWALDDNHDNETTPVDPRVKQAMVNLFADMGIQPGTLEAGLVPATQSTDTIKPVSTITSPNVGASITVGQTVTITGTASDSGGGVVVAVDVSTDSGVTWHRAIGRGSWTYNWIPLAAGTFTIKTRAVDDSVNVEIPGVGRTFTVSGPNFTSLFSPTATPATPSVADNKAVEVGMKFQVSVAGTIAGVRFYKGLNNTGIHTGSLWSSTGTLLATVTFSGESVSGWQTATFATPVSVLPGATYVVSYHANAGNYSSTANYFAAAVTTGQLTAPSSAAAGGNGVFAYGATSTFPTNTYDATNYWVDVLFAASGSGTNQPPVANNDADFVMNQDTSLTIAAATLLANDTDPDGDPLTITGVSAATHGSVVFNASTNTITFTPAAGYTGQAGFTYSISDGRGGTSSANVSLNVIPPSVSLFPPSATPAILSDPDTSSVELGMKFQSSVAGTIIGIKFYKGTGDTGTHQGSLWTATGMLLATVTFANETASGWQTAILSTPVTLNAGTTYVVSYHSNGHYAATSSYFTAATTNGPLTAPSSSAAGGNGVYSYGSSSSFPTSSYGATNYWVDVLFNPSSASFDTLGAPNNETELATSRDMTRGAAELALSEDSDP</sequence>
<dbReference type="Pfam" id="PF20254">
    <property type="entry name" value="DMFA2_C"/>
    <property type="match status" value="1"/>
</dbReference>
<dbReference type="Pfam" id="PF13313">
    <property type="entry name" value="DUF4082"/>
    <property type="match status" value="2"/>
</dbReference>
<evidence type="ECO:0000256" key="1">
    <source>
        <dbReference type="SAM" id="MobiDB-lite"/>
    </source>
</evidence>
<evidence type="ECO:0000259" key="4">
    <source>
        <dbReference type="Pfam" id="PF20254"/>
    </source>
</evidence>
<feature type="domain" description="DUF4082" evidence="2">
    <location>
        <begin position="967"/>
        <end position="1111"/>
    </location>
</feature>
<feature type="region of interest" description="Disordered" evidence="1">
    <location>
        <begin position="27"/>
        <end position="58"/>
    </location>
</feature>
<dbReference type="Pfam" id="PF17892">
    <property type="entry name" value="Cadherin_5"/>
    <property type="match status" value="1"/>
</dbReference>
<proteinExistence type="predicted"/>
<evidence type="ECO:0000259" key="2">
    <source>
        <dbReference type="Pfam" id="PF13313"/>
    </source>
</evidence>
<accession>A0ABX0VEM9</accession>
<feature type="domain" description="Cadherin-like" evidence="3">
    <location>
        <begin position="860"/>
        <end position="955"/>
    </location>
</feature>
<dbReference type="EMBL" id="JAATJS010000003">
    <property type="protein sequence ID" value="NIX77130.1"/>
    <property type="molecule type" value="Genomic_DNA"/>
</dbReference>
<comment type="caution">
    <text evidence="5">The sequence shown here is derived from an EMBL/GenBank/DDBJ whole genome shotgun (WGS) entry which is preliminary data.</text>
</comment>
<keyword evidence="6" id="KW-1185">Reference proteome</keyword>
<gene>
    <name evidence="5" type="ORF">HB375_10950</name>
</gene>
<feature type="domain" description="DUF4082" evidence="2">
    <location>
        <begin position="704"/>
        <end position="849"/>
    </location>
</feature>
<dbReference type="InterPro" id="IPR025141">
    <property type="entry name" value="DUF4082"/>
</dbReference>
<dbReference type="SUPFAM" id="SSF81296">
    <property type="entry name" value="E set domains"/>
    <property type="match status" value="1"/>
</dbReference>
<dbReference type="Pfam" id="PF17957">
    <property type="entry name" value="Big_7"/>
    <property type="match status" value="1"/>
</dbReference>
<dbReference type="Gene3D" id="2.60.40.3440">
    <property type="match status" value="1"/>
</dbReference>
<dbReference type="Proteomes" id="UP000707352">
    <property type="component" value="Unassembled WGS sequence"/>
</dbReference>
<dbReference type="Gene3D" id="2.60.40.650">
    <property type="match status" value="1"/>
</dbReference>
<name>A0ABX0VEM9_9HYPH</name>
<evidence type="ECO:0000313" key="5">
    <source>
        <dbReference type="EMBL" id="NIX77130.1"/>
    </source>
</evidence>
<organism evidence="5 6">
    <name type="scientific">Microvirga terricola</name>
    <dbReference type="NCBI Taxonomy" id="2719797"/>
    <lineage>
        <taxon>Bacteria</taxon>
        <taxon>Pseudomonadati</taxon>
        <taxon>Pseudomonadota</taxon>
        <taxon>Alphaproteobacteria</taxon>
        <taxon>Hyphomicrobiales</taxon>
        <taxon>Methylobacteriaceae</taxon>
        <taxon>Microvirga</taxon>
    </lineage>
</organism>
<protein>
    <submittedName>
        <fullName evidence="5">DUF4082 domain-containing protein</fullName>
    </submittedName>
</protein>
<feature type="domain" description="N,N-dimethylformamidase beta subunit-like C-terminal" evidence="4">
    <location>
        <begin position="146"/>
        <end position="556"/>
    </location>
</feature>
<dbReference type="InterPro" id="IPR046540">
    <property type="entry name" value="DMFA2_C"/>
</dbReference>
<dbReference type="InterPro" id="IPR014756">
    <property type="entry name" value="Ig_E-set"/>
</dbReference>
<evidence type="ECO:0000313" key="6">
    <source>
        <dbReference type="Proteomes" id="UP000707352"/>
    </source>
</evidence>
<reference evidence="5 6" key="1">
    <citation type="submission" date="2020-03" db="EMBL/GenBank/DDBJ databases">
        <title>The genome sequence of Microvirga sp. c23x22.</title>
        <authorList>
            <person name="Zhang X."/>
        </authorList>
    </citation>
    <scope>NUCLEOTIDE SEQUENCE [LARGE SCALE GENOMIC DNA]</scope>
    <source>
        <strain evidence="6">c23x22</strain>
    </source>
</reference>
<evidence type="ECO:0000259" key="3">
    <source>
        <dbReference type="Pfam" id="PF17892"/>
    </source>
</evidence>
<dbReference type="InterPro" id="IPR041690">
    <property type="entry name" value="Cadherin_5"/>
</dbReference>